<evidence type="ECO:0000313" key="2">
    <source>
        <dbReference type="Proteomes" id="UP001066276"/>
    </source>
</evidence>
<proteinExistence type="predicted"/>
<protein>
    <submittedName>
        <fullName evidence="1">Uncharacterized protein</fullName>
    </submittedName>
</protein>
<organism evidence="1 2">
    <name type="scientific">Pleurodeles waltl</name>
    <name type="common">Iberian ribbed newt</name>
    <dbReference type="NCBI Taxonomy" id="8319"/>
    <lineage>
        <taxon>Eukaryota</taxon>
        <taxon>Metazoa</taxon>
        <taxon>Chordata</taxon>
        <taxon>Craniata</taxon>
        <taxon>Vertebrata</taxon>
        <taxon>Euteleostomi</taxon>
        <taxon>Amphibia</taxon>
        <taxon>Batrachia</taxon>
        <taxon>Caudata</taxon>
        <taxon>Salamandroidea</taxon>
        <taxon>Salamandridae</taxon>
        <taxon>Pleurodelinae</taxon>
        <taxon>Pleurodeles</taxon>
    </lineage>
</organism>
<dbReference type="EMBL" id="JANPWB010000014">
    <property type="protein sequence ID" value="KAJ1099218.1"/>
    <property type="molecule type" value="Genomic_DNA"/>
</dbReference>
<sequence>MGLGSRAVALRGRRVPRLNLRRGAEGRCQPGETRTGREARPITPARDASAVHTLAPPSTMVDPAQGATIDRILQEIAEVGSKMEGMDSAMASLTAETKSMRLDIAGFQSQAMGLEQRVSMVETHITTFVDRDQEPLYL</sequence>
<keyword evidence="2" id="KW-1185">Reference proteome</keyword>
<name>A0AAV7M7K2_PLEWA</name>
<comment type="caution">
    <text evidence="1">The sequence shown here is derived from an EMBL/GenBank/DDBJ whole genome shotgun (WGS) entry which is preliminary data.</text>
</comment>
<dbReference type="Proteomes" id="UP001066276">
    <property type="component" value="Chromosome 10"/>
</dbReference>
<gene>
    <name evidence="1" type="ORF">NDU88_004322</name>
</gene>
<reference evidence="1" key="1">
    <citation type="journal article" date="2022" name="bioRxiv">
        <title>Sequencing and chromosome-scale assembly of the giantPleurodeles waltlgenome.</title>
        <authorList>
            <person name="Brown T."/>
            <person name="Elewa A."/>
            <person name="Iarovenko S."/>
            <person name="Subramanian E."/>
            <person name="Araus A.J."/>
            <person name="Petzold A."/>
            <person name="Susuki M."/>
            <person name="Suzuki K.-i.T."/>
            <person name="Hayashi T."/>
            <person name="Toyoda A."/>
            <person name="Oliveira C."/>
            <person name="Osipova E."/>
            <person name="Leigh N.D."/>
            <person name="Simon A."/>
            <person name="Yun M.H."/>
        </authorList>
    </citation>
    <scope>NUCLEOTIDE SEQUENCE</scope>
    <source>
        <strain evidence="1">20211129_DDA</strain>
        <tissue evidence="1">Liver</tissue>
    </source>
</reference>
<accession>A0AAV7M7K2</accession>
<dbReference type="AlphaFoldDB" id="A0AAV7M7K2"/>
<evidence type="ECO:0000313" key="1">
    <source>
        <dbReference type="EMBL" id="KAJ1099218.1"/>
    </source>
</evidence>